<proteinExistence type="predicted"/>
<accession>A0ABQ0JP92</accession>
<reference evidence="3" key="1">
    <citation type="submission" date="2014-09" db="EMBL/GenBank/DDBJ databases">
        <title>Vibrio variabilis JCM 19239. (C206) whole genome shotgun sequence.</title>
        <authorList>
            <person name="Sawabe T."/>
            <person name="Meirelles P."/>
            <person name="Nakanishi M."/>
            <person name="Sayaka M."/>
            <person name="Hattori M."/>
            <person name="Ohkuma M."/>
        </authorList>
    </citation>
    <scope>NUCLEOTIDE SEQUENCE [LARGE SCALE GENOMIC DNA]</scope>
    <source>
        <strain evidence="3">JCM 19239</strain>
    </source>
</reference>
<evidence type="ECO:0000313" key="2">
    <source>
        <dbReference type="EMBL" id="GAL30582.1"/>
    </source>
</evidence>
<evidence type="ECO:0000313" key="3">
    <source>
        <dbReference type="Proteomes" id="UP000029223"/>
    </source>
</evidence>
<sequence length="45" mass="4994">MSLPQSAITPEAEPFALYTQLKVNQNAQQVLEALQKLPALVEELK</sequence>
<keyword evidence="3" id="KW-1185">Reference proteome</keyword>
<protein>
    <recommendedName>
        <fullName evidence="1">Dyp-type peroxidase N-terminal domain-containing protein</fullName>
    </recommendedName>
</protein>
<evidence type="ECO:0000259" key="1">
    <source>
        <dbReference type="Pfam" id="PF04261"/>
    </source>
</evidence>
<name>A0ABQ0JP92_9VIBR</name>
<dbReference type="Pfam" id="PF04261">
    <property type="entry name" value="Dyp_perox_N"/>
    <property type="match status" value="1"/>
</dbReference>
<gene>
    <name evidence="2" type="ORF">JCM19239_1679</name>
</gene>
<organism evidence="2 3">
    <name type="scientific">Vibrio variabilis</name>
    <dbReference type="NCBI Taxonomy" id="990271"/>
    <lineage>
        <taxon>Bacteria</taxon>
        <taxon>Pseudomonadati</taxon>
        <taxon>Pseudomonadota</taxon>
        <taxon>Gammaproteobacteria</taxon>
        <taxon>Vibrionales</taxon>
        <taxon>Vibrionaceae</taxon>
        <taxon>Vibrio</taxon>
    </lineage>
</organism>
<feature type="domain" description="Dyp-type peroxidase N-terminal" evidence="1">
    <location>
        <begin position="5"/>
        <end position="45"/>
    </location>
</feature>
<dbReference type="Proteomes" id="UP000029223">
    <property type="component" value="Unassembled WGS sequence"/>
</dbReference>
<dbReference type="EMBL" id="BBMS01000101">
    <property type="protein sequence ID" value="GAL30582.1"/>
    <property type="molecule type" value="Genomic_DNA"/>
</dbReference>
<comment type="caution">
    <text evidence="2">The sequence shown here is derived from an EMBL/GenBank/DDBJ whole genome shotgun (WGS) entry which is preliminary data.</text>
</comment>
<dbReference type="InterPro" id="IPR048327">
    <property type="entry name" value="Dyp_perox_N"/>
</dbReference>
<reference evidence="3" key="2">
    <citation type="submission" date="2014-09" db="EMBL/GenBank/DDBJ databases">
        <authorList>
            <consortium name="NBRP consortium"/>
            <person name="Sawabe T."/>
            <person name="Meirelles P."/>
            <person name="Nakanishi M."/>
            <person name="Sayaka M."/>
            <person name="Hattori M."/>
            <person name="Ohkuma M."/>
        </authorList>
    </citation>
    <scope>NUCLEOTIDE SEQUENCE [LARGE SCALE GENOMIC DNA]</scope>
    <source>
        <strain evidence="3">JCM 19239</strain>
    </source>
</reference>